<evidence type="ECO:0000256" key="2">
    <source>
        <dbReference type="ARBA" id="ARBA00004308"/>
    </source>
</evidence>
<dbReference type="PANTHER" id="PTHR24270:SF27">
    <property type="entry name" value="CD320 ANTIGEN"/>
    <property type="match status" value="1"/>
</dbReference>
<reference evidence="12" key="1">
    <citation type="submission" date="2025-08" db="UniProtKB">
        <authorList>
            <consortium name="RefSeq"/>
        </authorList>
    </citation>
    <scope>IDENTIFICATION</scope>
</reference>
<dbReference type="CDD" id="cd00112">
    <property type="entry name" value="LDLa"/>
    <property type="match status" value="2"/>
</dbReference>
<name>A0ABM0ZTX8_ECHTE</name>
<dbReference type="InterPro" id="IPR036055">
    <property type="entry name" value="LDL_receptor-like_sf"/>
</dbReference>
<comment type="subcellular location">
    <subcellularLocation>
        <location evidence="2">Endomembrane system</location>
    </subcellularLocation>
    <subcellularLocation>
        <location evidence="1">Membrane</location>
        <topology evidence="1">Single-pass membrane protein</topology>
    </subcellularLocation>
</comment>
<protein>
    <submittedName>
        <fullName evidence="12">CD320 antigen</fullName>
    </submittedName>
</protein>
<evidence type="ECO:0000256" key="5">
    <source>
        <dbReference type="ARBA" id="ARBA00022989"/>
    </source>
</evidence>
<evidence type="ECO:0000256" key="9">
    <source>
        <dbReference type="SAM" id="Phobius"/>
    </source>
</evidence>
<feature type="transmembrane region" description="Helical" evidence="9">
    <location>
        <begin position="211"/>
        <end position="234"/>
    </location>
</feature>
<dbReference type="PANTHER" id="PTHR24270">
    <property type="entry name" value="LOW-DENSITY LIPOPROTEIN RECEPTOR-RELATED"/>
    <property type="match status" value="1"/>
</dbReference>
<keyword evidence="10" id="KW-0732">Signal</keyword>
<evidence type="ECO:0000256" key="10">
    <source>
        <dbReference type="SAM" id="SignalP"/>
    </source>
</evidence>
<dbReference type="SUPFAM" id="SSF57424">
    <property type="entry name" value="LDL receptor-like module"/>
    <property type="match status" value="2"/>
</dbReference>
<keyword evidence="11" id="KW-1185">Reference proteome</keyword>
<keyword evidence="6 9" id="KW-0472">Membrane</keyword>
<dbReference type="Pfam" id="PF00057">
    <property type="entry name" value="Ldl_recept_a"/>
    <property type="match status" value="2"/>
</dbReference>
<evidence type="ECO:0000313" key="12">
    <source>
        <dbReference type="RefSeq" id="XP_012863964.1"/>
    </source>
</evidence>
<evidence type="ECO:0000256" key="3">
    <source>
        <dbReference type="ARBA" id="ARBA00022692"/>
    </source>
</evidence>
<dbReference type="InterPro" id="IPR023415">
    <property type="entry name" value="LDLR_class-A_CS"/>
</dbReference>
<evidence type="ECO:0000313" key="11">
    <source>
        <dbReference type="Proteomes" id="UP000694863"/>
    </source>
</evidence>
<comment type="caution">
    <text evidence="8">Lacks conserved residue(s) required for the propagation of feature annotation.</text>
</comment>
<evidence type="ECO:0000256" key="6">
    <source>
        <dbReference type="ARBA" id="ARBA00023136"/>
    </source>
</evidence>
<keyword evidence="5 9" id="KW-1133">Transmembrane helix</keyword>
<dbReference type="PROSITE" id="PS01209">
    <property type="entry name" value="LDLRA_1"/>
    <property type="match status" value="2"/>
</dbReference>
<feature type="chain" id="PRO_5047197001" evidence="10">
    <location>
        <begin position="26"/>
        <end position="257"/>
    </location>
</feature>
<accession>A0ABM0ZTX8</accession>
<dbReference type="InterPro" id="IPR050685">
    <property type="entry name" value="LDLR"/>
</dbReference>
<proteinExistence type="predicted"/>
<dbReference type="SMART" id="SM00192">
    <property type="entry name" value="LDLa"/>
    <property type="match status" value="2"/>
</dbReference>
<keyword evidence="3 9" id="KW-0812">Transmembrane</keyword>
<dbReference type="PRINTS" id="PR00261">
    <property type="entry name" value="LDLRECEPTOR"/>
</dbReference>
<dbReference type="RefSeq" id="XP_012863964.1">
    <property type="nucleotide sequence ID" value="XM_013008510.2"/>
</dbReference>
<dbReference type="Gene3D" id="4.10.400.10">
    <property type="entry name" value="Low-density Lipoprotein Receptor"/>
    <property type="match status" value="2"/>
</dbReference>
<evidence type="ECO:0000256" key="8">
    <source>
        <dbReference type="PROSITE-ProRule" id="PRU00124"/>
    </source>
</evidence>
<dbReference type="GeneID" id="101639076"/>
<gene>
    <name evidence="12" type="primary">CD320</name>
</gene>
<keyword evidence="4" id="KW-0677">Repeat</keyword>
<keyword evidence="7 8" id="KW-1015">Disulfide bond</keyword>
<dbReference type="Proteomes" id="UP000694863">
    <property type="component" value="Unplaced"/>
</dbReference>
<feature type="disulfide bond" evidence="8">
    <location>
        <begin position="75"/>
        <end position="90"/>
    </location>
</feature>
<feature type="signal peptide" evidence="10">
    <location>
        <begin position="1"/>
        <end position="25"/>
    </location>
</feature>
<dbReference type="PROSITE" id="PS50068">
    <property type="entry name" value="LDLRA_2"/>
    <property type="match status" value="2"/>
</dbReference>
<organism evidence="11 12">
    <name type="scientific">Echinops telfairi</name>
    <name type="common">Lesser hedgehog tenrec</name>
    <dbReference type="NCBI Taxonomy" id="9371"/>
    <lineage>
        <taxon>Eukaryota</taxon>
        <taxon>Metazoa</taxon>
        <taxon>Chordata</taxon>
        <taxon>Craniata</taxon>
        <taxon>Vertebrata</taxon>
        <taxon>Euteleostomi</taxon>
        <taxon>Mammalia</taxon>
        <taxon>Eutheria</taxon>
        <taxon>Afrotheria</taxon>
        <taxon>Tenrecidae</taxon>
        <taxon>Tenrecinae</taxon>
        <taxon>Echinops</taxon>
    </lineage>
</organism>
<sequence>MARAGARRTAAVGLALRLLLGLGLGLEAAATPTGTPVPIPASASSLAPDPSAVSCPPNNFQCRTSGVCLPIAWRCDSDRDCLDGSDEDECRIEPPGIEPCAQDGQCPPPTGCPGGQGKNSLNCSPRPCPAGEVRCAQGGDCIPRTWRCDGHRDCPDSSDERGCGTTEILQGGHASTTVSPVILEGVTYFSNPEDEGQAEDQDNGQSENQSALGVIAAAAVLSAVLVAAALLALCQLIGPGRHLKETLVMSESKAFLL</sequence>
<evidence type="ECO:0000256" key="7">
    <source>
        <dbReference type="ARBA" id="ARBA00023157"/>
    </source>
</evidence>
<evidence type="ECO:0000256" key="4">
    <source>
        <dbReference type="ARBA" id="ARBA00022737"/>
    </source>
</evidence>
<evidence type="ECO:0000256" key="1">
    <source>
        <dbReference type="ARBA" id="ARBA00004167"/>
    </source>
</evidence>
<feature type="disulfide bond" evidence="8">
    <location>
        <begin position="148"/>
        <end position="163"/>
    </location>
</feature>
<dbReference type="InterPro" id="IPR002172">
    <property type="entry name" value="LDrepeatLR_classA_rpt"/>
</dbReference>